<evidence type="ECO:0000313" key="5">
    <source>
        <dbReference type="Proteomes" id="UP000319578"/>
    </source>
</evidence>
<feature type="transmembrane region" description="Helical" evidence="1">
    <location>
        <begin position="36"/>
        <end position="64"/>
    </location>
</feature>
<dbReference type="AlphaFoldDB" id="A0A0K9YJ75"/>
<dbReference type="RefSeq" id="WP_049742696.1">
    <property type="nucleotide sequence ID" value="NZ_BJON01000011.1"/>
</dbReference>
<gene>
    <name evidence="3" type="ORF">ADS79_32910</name>
    <name evidence="2" type="ORF">BRE01_29810</name>
</gene>
<dbReference type="EMBL" id="LGIQ01000017">
    <property type="protein sequence ID" value="KNB68762.1"/>
    <property type="molecule type" value="Genomic_DNA"/>
</dbReference>
<sequence>MEQLFVILLTGLVIVAFVLIYRNREEAEANLGYKIVGYYLLGAFTFRLNEYALPVGFVVFLLFFRPVKNIKTKQNSAYLGLAFYLLQLIIPAVEEYIYEYPREVAASSSNMYEVPFTHEWTAIRDRIEIDPRAHLEDFHAEYQKDGEIDRLSYKLVSRSAEGFIHYRIEYSPETKAYSIHRKKVGNEWGQFDRTVLATRFFEVLDQAEVKQLSAKNGDEENYLISDGEMTSYAVKKSQKYRIQGNEIKELTNDELPIIGYSITTCGRAEMKTAAESTGSATSHACERQIDYFFDIDPIE</sequence>
<evidence type="ECO:0000313" key="4">
    <source>
        <dbReference type="Proteomes" id="UP000036834"/>
    </source>
</evidence>
<evidence type="ECO:0000313" key="3">
    <source>
        <dbReference type="EMBL" id="KNB68762.1"/>
    </source>
</evidence>
<comment type="caution">
    <text evidence="3">The sequence shown here is derived from an EMBL/GenBank/DDBJ whole genome shotgun (WGS) entry which is preliminary data.</text>
</comment>
<evidence type="ECO:0000313" key="2">
    <source>
        <dbReference type="EMBL" id="GED69279.1"/>
    </source>
</evidence>
<reference evidence="4" key="1">
    <citation type="submission" date="2015-07" db="EMBL/GenBank/DDBJ databases">
        <title>Genome sequencing project for genomic taxonomy and phylogenomics of Bacillus-like bacteria.</title>
        <authorList>
            <person name="Liu B."/>
            <person name="Wang J."/>
            <person name="Zhu Y."/>
            <person name="Liu G."/>
            <person name="Chen Q."/>
            <person name="Chen Z."/>
            <person name="Lan J."/>
            <person name="Che J."/>
            <person name="Ge C."/>
            <person name="Shi H."/>
            <person name="Pan Z."/>
            <person name="Liu X."/>
        </authorList>
    </citation>
    <scope>NUCLEOTIDE SEQUENCE [LARGE SCALE GENOMIC DNA]</scope>
    <source>
        <strain evidence="4">DSM 9887</strain>
    </source>
</reference>
<evidence type="ECO:0000256" key="1">
    <source>
        <dbReference type="SAM" id="Phobius"/>
    </source>
</evidence>
<dbReference type="Proteomes" id="UP000319578">
    <property type="component" value="Unassembled WGS sequence"/>
</dbReference>
<reference evidence="2 5" key="3">
    <citation type="submission" date="2019-06" db="EMBL/GenBank/DDBJ databases">
        <title>Whole genome shotgun sequence of Brevibacillus reuszeri NBRC 15719.</title>
        <authorList>
            <person name="Hosoyama A."/>
            <person name="Uohara A."/>
            <person name="Ohji S."/>
            <person name="Ichikawa N."/>
        </authorList>
    </citation>
    <scope>NUCLEOTIDE SEQUENCE [LARGE SCALE GENOMIC DNA]</scope>
    <source>
        <strain evidence="2 5">NBRC 15719</strain>
    </source>
</reference>
<reference evidence="3" key="2">
    <citation type="submission" date="2015-07" db="EMBL/GenBank/DDBJ databases">
        <title>MeaNS - Measles Nucleotide Surveillance Program.</title>
        <authorList>
            <person name="Tran T."/>
            <person name="Druce J."/>
        </authorList>
    </citation>
    <scope>NUCLEOTIDE SEQUENCE</scope>
    <source>
        <strain evidence="3">DSM 9887</strain>
    </source>
</reference>
<dbReference type="Proteomes" id="UP000036834">
    <property type="component" value="Unassembled WGS sequence"/>
</dbReference>
<dbReference type="OrthoDB" id="1747727at2"/>
<accession>A0A0K9YJ75</accession>
<keyword evidence="1" id="KW-1133">Transmembrane helix</keyword>
<proteinExistence type="predicted"/>
<name>A0A0K9YJ75_9BACL</name>
<dbReference type="EMBL" id="BJON01000011">
    <property type="protein sequence ID" value="GED69279.1"/>
    <property type="molecule type" value="Genomic_DNA"/>
</dbReference>
<dbReference type="STRING" id="54915.ADS79_32910"/>
<keyword evidence="1" id="KW-0812">Transmembrane</keyword>
<keyword evidence="1" id="KW-0472">Membrane</keyword>
<keyword evidence="5" id="KW-1185">Reference proteome</keyword>
<organism evidence="3 4">
    <name type="scientific">Brevibacillus reuszeri</name>
    <dbReference type="NCBI Taxonomy" id="54915"/>
    <lineage>
        <taxon>Bacteria</taxon>
        <taxon>Bacillati</taxon>
        <taxon>Bacillota</taxon>
        <taxon>Bacilli</taxon>
        <taxon>Bacillales</taxon>
        <taxon>Paenibacillaceae</taxon>
        <taxon>Brevibacillus</taxon>
    </lineage>
</organism>
<protein>
    <submittedName>
        <fullName evidence="3">Uncharacterized protein</fullName>
    </submittedName>
</protein>
<feature type="transmembrane region" description="Helical" evidence="1">
    <location>
        <begin position="76"/>
        <end position="93"/>
    </location>
</feature>
<dbReference type="PATRIC" id="fig|54915.3.peg.698"/>